<dbReference type="SUPFAM" id="SSF50630">
    <property type="entry name" value="Acid proteases"/>
    <property type="match status" value="1"/>
</dbReference>
<keyword evidence="3" id="KW-1185">Reference proteome</keyword>
<feature type="region of interest" description="Disordered" evidence="1">
    <location>
        <begin position="326"/>
        <end position="346"/>
    </location>
</feature>
<organism evidence="3 4">
    <name type="scientific">Camelina sativa</name>
    <name type="common">False flax</name>
    <name type="synonym">Myagrum sativum</name>
    <dbReference type="NCBI Taxonomy" id="90675"/>
    <lineage>
        <taxon>Eukaryota</taxon>
        <taxon>Viridiplantae</taxon>
        <taxon>Streptophyta</taxon>
        <taxon>Embryophyta</taxon>
        <taxon>Tracheophyta</taxon>
        <taxon>Spermatophyta</taxon>
        <taxon>Magnoliopsida</taxon>
        <taxon>eudicotyledons</taxon>
        <taxon>Gunneridae</taxon>
        <taxon>Pentapetalae</taxon>
        <taxon>rosids</taxon>
        <taxon>malvids</taxon>
        <taxon>Brassicales</taxon>
        <taxon>Brassicaceae</taxon>
        <taxon>Camelineae</taxon>
        <taxon>Camelina</taxon>
    </lineage>
</organism>
<evidence type="ECO:0000259" key="2">
    <source>
        <dbReference type="Pfam" id="PF03732"/>
    </source>
</evidence>
<dbReference type="Proteomes" id="UP000694864">
    <property type="component" value="Chromosome 12"/>
</dbReference>
<evidence type="ECO:0000313" key="4">
    <source>
        <dbReference type="RefSeq" id="XP_019089071.1"/>
    </source>
</evidence>
<dbReference type="InterPro" id="IPR021109">
    <property type="entry name" value="Peptidase_aspartic_dom_sf"/>
</dbReference>
<dbReference type="Gene3D" id="2.40.70.10">
    <property type="entry name" value="Acid Proteases"/>
    <property type="match status" value="1"/>
</dbReference>
<dbReference type="Pfam" id="PF08284">
    <property type="entry name" value="RVP_2"/>
    <property type="match status" value="1"/>
</dbReference>
<dbReference type="Pfam" id="PF03732">
    <property type="entry name" value="Retrotrans_gag"/>
    <property type="match status" value="1"/>
</dbReference>
<dbReference type="CDD" id="cd00303">
    <property type="entry name" value="retropepsin_like"/>
    <property type="match status" value="1"/>
</dbReference>
<dbReference type="InterPro" id="IPR032567">
    <property type="entry name" value="RTL1-rel"/>
</dbReference>
<dbReference type="Gene3D" id="3.10.10.10">
    <property type="entry name" value="HIV Type 1 Reverse Transcriptase, subunit A, domain 1"/>
    <property type="match status" value="1"/>
</dbReference>
<evidence type="ECO:0000256" key="1">
    <source>
        <dbReference type="SAM" id="MobiDB-lite"/>
    </source>
</evidence>
<protein>
    <submittedName>
        <fullName evidence="4">Uncharacterized protein LOC104733383</fullName>
    </submittedName>
</protein>
<dbReference type="PANTHER" id="PTHR15503">
    <property type="entry name" value="LDOC1 RELATED"/>
    <property type="match status" value="1"/>
</dbReference>
<accession>A0ABM1QQN3</accession>
<proteinExistence type="predicted"/>
<name>A0ABM1QQN3_CAMSA</name>
<sequence length="693" mass="78192">MGLSPVRELSEREQHEASLADVYDQLGEMRSSESKMKDRLETMGSQMSSQIESLGNKLRIRDQRLEDLGRKLDLVLNSLPGIETVREVGGSSQSGPSRFQENQNQVRFSPLEPCRSNIRPGLRENLMKNVEMAVFDGVGVYSWVARVERFFRLGGYNDEEKLALVSVSLSGEALSWYNWVINTREFNSWMQFKSSLMLRFGNLKIREPSQSLFCIKQTSSLADYIQRFEDLSSQVSGLDEHKLEGIFLNGLTQEMQELVHMQKPRNLDEMVAEARAMESSIMRRLVRKEPILANKENQSSTHEGNSLYNTNTWKTKTLVTDTIQTSEKQAGRVEQRPRRHSTNAELDEKRKKGLCFKCDGPWSKDHKCPNKELRVLTVLNGYEVEVLNGNVDGIAGPTTTKVRGSVGKEAIVIMLDSGATHNFISLEAVKKLKLKCRANPDLNIKLGTGILVNGLGVCERVTFSTQGLEFTTDFIVLELGQVDVILGVYWLRTLGECRVNWEKNEMSFLYKGKMVSLKGEPDLLISKMSLKSLSSGKVAKELCNNQVLPAIAEPIPERIQEVLAEFDCVFVIPTSLPPIRGREHSISLSAGTTAVSVRPYRYPHAQKEVMEKMVGEMLEAGIIRPSQSPFSSPVLLVKKKDSSWHFCVDYRALNRATIPDKFLIPIIDQLLDELNGSVLFSNWISEPDTIKYE</sequence>
<evidence type="ECO:0000313" key="3">
    <source>
        <dbReference type="Proteomes" id="UP000694864"/>
    </source>
</evidence>
<feature type="domain" description="Retrotransposon gag" evidence="2">
    <location>
        <begin position="164"/>
        <end position="252"/>
    </location>
</feature>
<reference evidence="3" key="1">
    <citation type="journal article" date="2014" name="Nat. Commun.">
        <title>The emerging biofuel crop Camelina sativa retains a highly undifferentiated hexaploid genome structure.</title>
        <authorList>
            <person name="Kagale S."/>
            <person name="Koh C."/>
            <person name="Nixon J."/>
            <person name="Bollina V."/>
            <person name="Clarke W.E."/>
            <person name="Tuteja R."/>
            <person name="Spillane C."/>
            <person name="Robinson S.J."/>
            <person name="Links M.G."/>
            <person name="Clarke C."/>
            <person name="Higgins E.E."/>
            <person name="Huebert T."/>
            <person name="Sharpe A.G."/>
            <person name="Parkin I.A."/>
        </authorList>
    </citation>
    <scope>NUCLEOTIDE SEQUENCE [LARGE SCALE GENOMIC DNA]</scope>
    <source>
        <strain evidence="3">cv. DH55</strain>
    </source>
</reference>
<gene>
    <name evidence="4" type="primary">LOC104733383</name>
</gene>
<reference evidence="4" key="2">
    <citation type="submission" date="2025-08" db="UniProtKB">
        <authorList>
            <consortium name="RefSeq"/>
        </authorList>
    </citation>
    <scope>IDENTIFICATION</scope>
    <source>
        <tissue evidence="4">Leaf</tissue>
    </source>
</reference>
<dbReference type="InterPro" id="IPR043502">
    <property type="entry name" value="DNA/RNA_pol_sf"/>
</dbReference>
<dbReference type="PANTHER" id="PTHR15503:SF22">
    <property type="entry name" value="TRANSPOSON TY3-I GAG POLYPROTEIN"/>
    <property type="match status" value="1"/>
</dbReference>
<dbReference type="GeneID" id="104733383"/>
<dbReference type="RefSeq" id="XP_019089071.1">
    <property type="nucleotide sequence ID" value="XM_019233526.1"/>
</dbReference>
<dbReference type="SUPFAM" id="SSF56672">
    <property type="entry name" value="DNA/RNA polymerases"/>
    <property type="match status" value="1"/>
</dbReference>
<dbReference type="InterPro" id="IPR005162">
    <property type="entry name" value="Retrotrans_gag_dom"/>
</dbReference>